<gene>
    <name evidence="1" type="ORF">B9N62_06960</name>
</gene>
<name>A0A1Y5MR47_9BACT</name>
<organism evidence="1 2">
    <name type="scientific">Campylobacter concisus</name>
    <dbReference type="NCBI Taxonomy" id="199"/>
    <lineage>
        <taxon>Bacteria</taxon>
        <taxon>Pseudomonadati</taxon>
        <taxon>Campylobacterota</taxon>
        <taxon>Epsilonproteobacteria</taxon>
        <taxon>Campylobacterales</taxon>
        <taxon>Campylobacteraceae</taxon>
        <taxon>Campylobacter</taxon>
    </lineage>
</organism>
<proteinExistence type="predicted"/>
<dbReference type="RefSeq" id="WP_087584925.1">
    <property type="nucleotide sequence ID" value="NZ_CABMKR010000008.1"/>
</dbReference>
<accession>A0A1Y5MR47</accession>
<comment type="caution">
    <text evidence="1">The sequence shown here is derived from an EMBL/GenBank/DDBJ whole genome shotgun (WGS) entry which is preliminary data.</text>
</comment>
<evidence type="ECO:0000313" key="2">
    <source>
        <dbReference type="Proteomes" id="UP000195967"/>
    </source>
</evidence>
<sequence length="100" mass="11691">MKYYKNSNGEIYAYEDDVSEKFLNQKIKELGLTSISDEEANKLLEPKIDEKARELAEIEAEISECENHIRHALFIGNTAVLESLRNEYKELIAQREELRK</sequence>
<dbReference type="AlphaFoldDB" id="A0A1Y5MR47"/>
<reference evidence="1 2" key="1">
    <citation type="submission" date="2017-04" db="EMBL/GenBank/DDBJ databases">
        <title>Complete genome of Campylobacter concisus ATCC 33237T and draft genomes for an additional eight well characterized C. concisus strains.</title>
        <authorList>
            <person name="Cornelius A.J."/>
            <person name="Miller W.G."/>
            <person name="Lastovica A.J."/>
            <person name="On S.L."/>
            <person name="French N.P."/>
            <person name="Vandenberg O."/>
            <person name="Biggs P.J."/>
        </authorList>
    </citation>
    <scope>NUCLEOTIDE SEQUENCE [LARGE SCALE GENOMIC DNA]</scope>
    <source>
        <strain evidence="1 2">Lasto28.99</strain>
    </source>
</reference>
<dbReference type="EMBL" id="NDYO01000008">
    <property type="protein sequence ID" value="OUT11070.1"/>
    <property type="molecule type" value="Genomic_DNA"/>
</dbReference>
<evidence type="ECO:0008006" key="3">
    <source>
        <dbReference type="Google" id="ProtNLM"/>
    </source>
</evidence>
<protein>
    <recommendedName>
        <fullName evidence="3">ABC transporter ATP-binding protein</fullName>
    </recommendedName>
</protein>
<dbReference type="Proteomes" id="UP000195967">
    <property type="component" value="Unassembled WGS sequence"/>
</dbReference>
<evidence type="ECO:0000313" key="1">
    <source>
        <dbReference type="EMBL" id="OUT11070.1"/>
    </source>
</evidence>